<protein>
    <submittedName>
        <fullName evidence="1">DUF1016 domain-containing protein</fullName>
    </submittedName>
</protein>
<evidence type="ECO:0000313" key="1">
    <source>
        <dbReference type="EMBL" id="TYA38852.1"/>
    </source>
</evidence>
<organism evidence="1 2">
    <name type="scientific">Aggregatibacter actinomycetemcomitans</name>
    <name type="common">Actinobacillus actinomycetemcomitans</name>
    <name type="synonym">Haemophilus actinomycetemcomitans</name>
    <dbReference type="NCBI Taxonomy" id="714"/>
    <lineage>
        <taxon>Bacteria</taxon>
        <taxon>Pseudomonadati</taxon>
        <taxon>Pseudomonadota</taxon>
        <taxon>Gammaproteobacteria</taxon>
        <taxon>Pasteurellales</taxon>
        <taxon>Pasteurellaceae</taxon>
        <taxon>Aggregatibacter</taxon>
    </lineage>
</organism>
<evidence type="ECO:0000313" key="2">
    <source>
        <dbReference type="Proteomes" id="UP000323012"/>
    </source>
</evidence>
<dbReference type="AlphaFoldDB" id="A0AB74N4F3"/>
<proteinExistence type="predicted"/>
<dbReference type="EMBL" id="VSED01000015">
    <property type="protein sequence ID" value="TYA38852.1"/>
    <property type="molecule type" value="Genomic_DNA"/>
</dbReference>
<sequence>MHFKKQEQVELLDLKSSDIHIAEYMAVLPSKEVLEEQLHLAVERAREKFLVK</sequence>
<accession>A0AB74N4F3</accession>
<reference evidence="1 2" key="1">
    <citation type="submission" date="2019-08" db="EMBL/GenBank/DDBJ databases">
        <title>Whole genome sequencing of Aggregatibacter actinomycetemcomitans cultured from blood stream infections in Denmark reveals a novel phylogenetic lineage expressing serotype a membrane O polysaccharide.</title>
        <authorList>
            <person name="Nedergaard S."/>
            <person name="Kobel C.M."/>
            <person name="Nielsen M.B."/>
            <person name="Moeller R.T."/>
            <person name="Jensen A.B."/>
            <person name="Noerskov-Lauritsen N."/>
        </authorList>
    </citation>
    <scope>NUCLEOTIDE SEQUENCE [LARGE SCALE GENOMIC DNA]</scope>
    <source>
        <strain evidence="1 2">PN_563</strain>
    </source>
</reference>
<name>A0AB74N4F3_AGGAC</name>
<dbReference type="Proteomes" id="UP000323012">
    <property type="component" value="Unassembled WGS sequence"/>
</dbReference>
<gene>
    <name evidence="1" type="ORF">FXB79_06660</name>
</gene>
<comment type="caution">
    <text evidence="1">The sequence shown here is derived from an EMBL/GenBank/DDBJ whole genome shotgun (WGS) entry which is preliminary data.</text>
</comment>